<dbReference type="SUPFAM" id="SSF56935">
    <property type="entry name" value="Porins"/>
    <property type="match status" value="1"/>
</dbReference>
<dbReference type="InterPro" id="IPR000531">
    <property type="entry name" value="Beta-barrel_TonB"/>
</dbReference>
<evidence type="ECO:0000313" key="2">
    <source>
        <dbReference type="EMBL" id="RXK62250.1"/>
    </source>
</evidence>
<dbReference type="Gene3D" id="2.170.130.10">
    <property type="entry name" value="TonB-dependent receptor, plug domain"/>
    <property type="match status" value="1"/>
</dbReference>
<protein>
    <submittedName>
        <fullName evidence="2">SusC/RagA family TonB-linked outer membrane protein</fullName>
    </submittedName>
</protein>
<name>A0A4Q1CMK1_9BACT</name>
<organism evidence="2 3">
    <name type="scientific">Lacibacter luteus</name>
    <dbReference type="NCBI Taxonomy" id="2508719"/>
    <lineage>
        <taxon>Bacteria</taxon>
        <taxon>Pseudomonadati</taxon>
        <taxon>Bacteroidota</taxon>
        <taxon>Chitinophagia</taxon>
        <taxon>Chitinophagales</taxon>
        <taxon>Chitinophagaceae</taxon>
        <taxon>Lacibacter</taxon>
    </lineage>
</organism>
<keyword evidence="3" id="KW-1185">Reference proteome</keyword>
<reference evidence="2 3" key="1">
    <citation type="submission" date="2019-01" db="EMBL/GenBank/DDBJ databases">
        <title>Lacibacter sp. strain TTM-7.</title>
        <authorList>
            <person name="Chen W.-M."/>
        </authorList>
    </citation>
    <scope>NUCLEOTIDE SEQUENCE [LARGE SCALE GENOMIC DNA]</scope>
    <source>
        <strain evidence="2 3">TTM-7</strain>
    </source>
</reference>
<dbReference type="Proteomes" id="UP000290204">
    <property type="component" value="Unassembled WGS sequence"/>
</dbReference>
<dbReference type="AlphaFoldDB" id="A0A4Q1CMK1"/>
<dbReference type="InterPro" id="IPR037066">
    <property type="entry name" value="Plug_dom_sf"/>
</dbReference>
<dbReference type="Pfam" id="PF00593">
    <property type="entry name" value="TonB_dep_Rec_b-barrel"/>
    <property type="match status" value="1"/>
</dbReference>
<sequence>MRLFNFKFKEPALPAERQMQLLPGSVTAKTKPLNIPIMTRTPKRALLLFACAISMGTFASAQEKKEKKDSSKPAAVPVQLIYTTAPKHLTATSTESLYSKDILKSPVTSVKSTLTGRMAGLYSYQASGQPGADGASVSLRGQDPLVIIDGVVANLSIFNLEDVESVTLQKDALSTAMLGMRGSNGALLITTRKGKPQTQSISFTAQTSFQSSLGFPKTLSAYDYATLHNEASLNDGVPVRYTQADLDAYKNGTDPLGHPNVNWRDQVLTNSSRFDRYSLNASGGNGFARYYVSLEHVNQTGFFVTSDKNNYNTNNNFKSYVIRSNVDINVTKALSGGIYLLGRILSGAEPGSGTVSILGSLINTPNNSYPVYNPTGTFGGTNLFQNNILAQTIASGYRLNYKRDMLANFYLQQKLDGITPGLYAQIKTSFNATLSEDINRSKSFAVFQAITTTNPVTYNQYGVNGTQANGNGIGYQGRNNYTEFSVGYDRVFGKHGVNAIVLANSENSVSGGDLPYTISGISGRASYNFNEKYVAEAAFGYNGSNRYPPSGDFKRAFFPAAGLAWNVDKEEFLAQQKFISRLKLYGSFGKTGWDDPGYFSYYQRFFDAGSPYFGTSAGTQTAITEQPLANPNIDFEKANKFNAGVDAAFLNDRLTFSVEYFNNKYFDLLQIRGRSSSIIGNTYPRENIGINRYTGSEFKLGWQEKTAKGFQYFALLNASVLRTKVIYMDEVFRPYYWMQRTGWAVGQTFGYVADGLFQTQDEINRSATTVGYTPQPGDIKYKDLNKDGVIDQLDEKAIGRKYQPLIFFGLSLGAEFKGFDFSALIQGVTNRDVYVGGSSIWAFQNNGFGQAYENNLNRWTPATAATATYPRLNLGSNGNNHAQSSFWLRNGDYVRLKQIELGYSVPQKWITRIKLDNIRLFARGYNLFTLASKELDDRDPEVISAFSYPMQRLVNFGLNIKL</sequence>
<gene>
    <name evidence="2" type="ORF">ESA94_04360</name>
</gene>
<dbReference type="NCBIfam" id="TIGR04056">
    <property type="entry name" value="OMP_RagA_SusC"/>
    <property type="match status" value="1"/>
</dbReference>
<accession>A0A4Q1CMK1</accession>
<evidence type="ECO:0000259" key="1">
    <source>
        <dbReference type="Pfam" id="PF00593"/>
    </source>
</evidence>
<dbReference type="OrthoDB" id="9768177at2"/>
<dbReference type="InterPro" id="IPR023996">
    <property type="entry name" value="TonB-dep_OMP_SusC/RagA"/>
</dbReference>
<evidence type="ECO:0000313" key="3">
    <source>
        <dbReference type="Proteomes" id="UP000290204"/>
    </source>
</evidence>
<feature type="domain" description="TonB-dependent receptor-like beta-barrel" evidence="1">
    <location>
        <begin position="366"/>
        <end position="927"/>
    </location>
</feature>
<dbReference type="EMBL" id="SDHW01000001">
    <property type="protein sequence ID" value="RXK62250.1"/>
    <property type="molecule type" value="Genomic_DNA"/>
</dbReference>
<proteinExistence type="predicted"/>
<comment type="caution">
    <text evidence="2">The sequence shown here is derived from an EMBL/GenBank/DDBJ whole genome shotgun (WGS) entry which is preliminary data.</text>
</comment>